<accession>A0A7W9AHU1</accession>
<dbReference type="GO" id="GO:0016787">
    <property type="term" value="F:hydrolase activity"/>
    <property type="evidence" value="ECO:0007669"/>
    <property type="project" value="InterPro"/>
</dbReference>
<dbReference type="Gene3D" id="1.10.10.2520">
    <property type="entry name" value="Cell wall hydrolase SleB, domain 1"/>
    <property type="match status" value="1"/>
</dbReference>
<proteinExistence type="predicted"/>
<feature type="domain" description="Cell wall hydrolase SleB" evidence="2">
    <location>
        <begin position="103"/>
        <end position="210"/>
    </location>
</feature>
<dbReference type="Proteomes" id="UP000549617">
    <property type="component" value="Unassembled WGS sequence"/>
</dbReference>
<organism evidence="3 4">
    <name type="scientific">Sphingobium boeckii</name>
    <dbReference type="NCBI Taxonomy" id="1082345"/>
    <lineage>
        <taxon>Bacteria</taxon>
        <taxon>Pseudomonadati</taxon>
        <taxon>Pseudomonadota</taxon>
        <taxon>Alphaproteobacteria</taxon>
        <taxon>Sphingomonadales</taxon>
        <taxon>Sphingomonadaceae</taxon>
        <taxon>Sphingobium</taxon>
    </lineage>
</organism>
<evidence type="ECO:0000313" key="4">
    <source>
        <dbReference type="Proteomes" id="UP000549617"/>
    </source>
</evidence>
<protein>
    <recommendedName>
        <fullName evidence="2">Cell wall hydrolase SleB domain-containing protein</fullName>
    </recommendedName>
</protein>
<feature type="chain" id="PRO_5031428551" description="Cell wall hydrolase SleB domain-containing protein" evidence="1">
    <location>
        <begin position="23"/>
        <end position="377"/>
    </location>
</feature>
<dbReference type="RefSeq" id="WP_184017556.1">
    <property type="nucleotide sequence ID" value="NZ_JACIJC010000003.1"/>
</dbReference>
<dbReference type="InterPro" id="IPR042047">
    <property type="entry name" value="SleB_dom1"/>
</dbReference>
<evidence type="ECO:0000256" key="1">
    <source>
        <dbReference type="SAM" id="SignalP"/>
    </source>
</evidence>
<feature type="signal peptide" evidence="1">
    <location>
        <begin position="1"/>
        <end position="22"/>
    </location>
</feature>
<reference evidence="3 4" key="1">
    <citation type="submission" date="2020-08" db="EMBL/GenBank/DDBJ databases">
        <title>Genomic Encyclopedia of Type Strains, Phase IV (KMG-IV): sequencing the most valuable type-strain genomes for metagenomic binning, comparative biology and taxonomic classification.</title>
        <authorList>
            <person name="Goeker M."/>
        </authorList>
    </citation>
    <scope>NUCLEOTIDE SEQUENCE [LARGE SCALE GENOMIC DNA]</scope>
    <source>
        <strain evidence="3 4">DSM 25079</strain>
    </source>
</reference>
<keyword evidence="1" id="KW-0732">Signal</keyword>
<dbReference type="InterPro" id="IPR011105">
    <property type="entry name" value="Cell_wall_hydrolase_SleB"/>
</dbReference>
<evidence type="ECO:0000313" key="3">
    <source>
        <dbReference type="EMBL" id="MBB5685766.1"/>
    </source>
</evidence>
<evidence type="ECO:0000259" key="2">
    <source>
        <dbReference type="Pfam" id="PF07486"/>
    </source>
</evidence>
<dbReference type="EMBL" id="JACIJC010000003">
    <property type="protein sequence ID" value="MBB5685766.1"/>
    <property type="molecule type" value="Genomic_DNA"/>
</dbReference>
<keyword evidence="4" id="KW-1185">Reference proteome</keyword>
<gene>
    <name evidence="3" type="ORF">FHS49_001782</name>
</gene>
<comment type="caution">
    <text evidence="3">The sequence shown here is derived from an EMBL/GenBank/DDBJ whole genome shotgun (WGS) entry which is preliminary data.</text>
</comment>
<dbReference type="AlphaFoldDB" id="A0A7W9AHU1"/>
<dbReference type="Pfam" id="PF07486">
    <property type="entry name" value="Hydrolase_2"/>
    <property type="match status" value="1"/>
</dbReference>
<sequence>MIVAVVAAVSVWASIAPPPLSAPEPQEMAMPLSAPRVTGPPVVEPLKFKPVSPETALQINAAIPFSTEPNPAAAPFLFTGAPADLPRATDCLAAAAYFEAGADSKGRRAVAQVILNRLRHPAFPKTVCGVVFQGAERATGCQFTFTCDGALARPPAPALWDAARNTAAAALAGAVFAPVGHATHYHTDWVTPYWSGSLDKIAAVETHIFFRWKGWWGTPRAFAGKALSVEPLEEKIAEISEAHRAGAPLAADAHLVAMAKPNSTDAADPGAGQVEILFQNAEGIAILADSDVDAASFPAIAASFCGARNLCKVRIWTDRPLAPVGNPISARSMSAMSFSYLRNQDRKFRKEQWNCAKFLRKIRAECLSLPFAAAMIS</sequence>
<name>A0A7W9AHU1_9SPHN</name>